<feature type="chain" id="PRO_5015182558" evidence="1">
    <location>
        <begin position="22"/>
        <end position="151"/>
    </location>
</feature>
<dbReference type="AlphaFoldDB" id="A0A2P4X9Y1"/>
<organism evidence="2 3">
    <name type="scientific">Phytophthora palmivora</name>
    <dbReference type="NCBI Taxonomy" id="4796"/>
    <lineage>
        <taxon>Eukaryota</taxon>
        <taxon>Sar</taxon>
        <taxon>Stramenopiles</taxon>
        <taxon>Oomycota</taxon>
        <taxon>Peronosporomycetes</taxon>
        <taxon>Peronosporales</taxon>
        <taxon>Peronosporaceae</taxon>
        <taxon>Phytophthora</taxon>
    </lineage>
</organism>
<keyword evidence="1" id="KW-0732">Signal</keyword>
<accession>A0A2P4X9Y1</accession>
<gene>
    <name evidence="2" type="ORF">PHPALM_28513</name>
</gene>
<name>A0A2P4X9Y1_9STRA</name>
<reference evidence="2 3" key="1">
    <citation type="journal article" date="2017" name="Genome Biol. Evol.">
        <title>Phytophthora megakarya and P. palmivora, closely related causal agents of cacao black pod rot, underwent increases in genome sizes and gene numbers by different mechanisms.</title>
        <authorList>
            <person name="Ali S.S."/>
            <person name="Shao J."/>
            <person name="Lary D.J."/>
            <person name="Kronmiller B."/>
            <person name="Shen D."/>
            <person name="Strem M.D."/>
            <person name="Amoako-Attah I."/>
            <person name="Akrofi A.Y."/>
            <person name="Begoude B.A."/>
            <person name="Ten Hoopen G.M."/>
            <person name="Coulibaly K."/>
            <person name="Kebe B.I."/>
            <person name="Melnick R.L."/>
            <person name="Guiltinan M.J."/>
            <person name="Tyler B.M."/>
            <person name="Meinhardt L.W."/>
            <person name="Bailey B.A."/>
        </authorList>
    </citation>
    <scope>NUCLEOTIDE SEQUENCE [LARGE SCALE GENOMIC DNA]</scope>
    <source>
        <strain evidence="3">sbr112.9</strain>
    </source>
</reference>
<sequence>MKIYSILLAFLAIINVVKVFATFQPVQRMALSTDAVETEAKTDRVLRVDPRNDDPDSEERGIADVVKKVATNIRDYFKFKAYIRLHSGAVDQAKTVAKYLDKGFNPDQVLTALKLHKPKNIGFGDSPEYLLWEKFTAAYKSIHPGWKSQFV</sequence>
<dbReference type="Proteomes" id="UP000237271">
    <property type="component" value="Unassembled WGS sequence"/>
</dbReference>
<proteinExistence type="predicted"/>
<protein>
    <submittedName>
        <fullName evidence="2">RxLR effector</fullName>
    </submittedName>
</protein>
<evidence type="ECO:0000256" key="1">
    <source>
        <dbReference type="SAM" id="SignalP"/>
    </source>
</evidence>
<feature type="signal peptide" evidence="1">
    <location>
        <begin position="1"/>
        <end position="21"/>
    </location>
</feature>
<dbReference type="EMBL" id="NCKW01015596">
    <property type="protein sequence ID" value="POM62345.1"/>
    <property type="molecule type" value="Genomic_DNA"/>
</dbReference>
<dbReference type="OrthoDB" id="108362at2759"/>
<evidence type="ECO:0000313" key="3">
    <source>
        <dbReference type="Proteomes" id="UP000237271"/>
    </source>
</evidence>
<comment type="caution">
    <text evidence="2">The sequence shown here is derived from an EMBL/GenBank/DDBJ whole genome shotgun (WGS) entry which is preliminary data.</text>
</comment>
<evidence type="ECO:0000313" key="2">
    <source>
        <dbReference type="EMBL" id="POM62345.1"/>
    </source>
</evidence>
<keyword evidence="3" id="KW-1185">Reference proteome</keyword>